<evidence type="ECO:0000313" key="2">
    <source>
        <dbReference type="Proteomes" id="UP000682782"/>
    </source>
</evidence>
<evidence type="ECO:0000313" key="1">
    <source>
        <dbReference type="EMBL" id="QUC68459.1"/>
    </source>
</evidence>
<accession>A0AC61N3D8</accession>
<dbReference type="Proteomes" id="UP000682782">
    <property type="component" value="Chromosome"/>
</dbReference>
<sequence length="175" mass="19283">MSKPVVSRSPRIIQSVFVLLLLSLFACLSAFLVTMGAQIYKNTVDSAEENNHSRIASAVIRSAVWAEDGGDIQIEQMSEDITALSVVNEYDGVKYYKRLYCAMDSDPLDGEPRSFLWESYNSEGVEFKPENGESLCELNGFVPSIENNMLTVELETPAGTKSTIRMALRTGGAVK</sequence>
<gene>
    <name evidence="1" type="ORF">JYE49_07155</name>
</gene>
<proteinExistence type="predicted"/>
<name>A0AC61N3D8_9FIRM</name>
<keyword evidence="2" id="KW-1185">Reference proteome</keyword>
<dbReference type="EMBL" id="CP068393">
    <property type="protein sequence ID" value="QUC68459.1"/>
    <property type="molecule type" value="Genomic_DNA"/>
</dbReference>
<protein>
    <submittedName>
        <fullName evidence="1">DUF4860 domain-containing protein</fullName>
    </submittedName>
</protein>
<reference evidence="1" key="1">
    <citation type="submission" date="2021-01" db="EMBL/GenBank/DDBJ databases">
        <title>Complete genome sequence of Clostridiales bacterium R-7.</title>
        <authorList>
            <person name="Mahoney-Kurpe S.C."/>
            <person name="Palevich N."/>
            <person name="Koike S."/>
            <person name="Moon C.D."/>
            <person name="Attwood G.T."/>
        </authorList>
    </citation>
    <scope>NUCLEOTIDE SEQUENCE</scope>
    <source>
        <strain evidence="1">R-7</strain>
    </source>
</reference>
<organism evidence="1 2">
    <name type="scientific">Aristaeella hokkaidonensis</name>
    <dbReference type="NCBI Taxonomy" id="3046382"/>
    <lineage>
        <taxon>Bacteria</taxon>
        <taxon>Bacillati</taxon>
        <taxon>Bacillota</taxon>
        <taxon>Clostridia</taxon>
        <taxon>Eubacteriales</taxon>
        <taxon>Aristaeellaceae</taxon>
        <taxon>Aristaeella</taxon>
    </lineage>
</organism>